<evidence type="ECO:0000313" key="1">
    <source>
        <dbReference type="EMBL" id="ETS15105.1"/>
    </source>
</evidence>
<dbReference type="AlphaFoldDB" id="W3TUI4"/>
<accession>W3TUI4</accession>
<name>W3TUI4_BARQI</name>
<dbReference type="Proteomes" id="UP000018945">
    <property type="component" value="Unassembled WGS sequence"/>
</dbReference>
<dbReference type="PATRIC" id="fig|1402976.3.peg.1614"/>
<gene>
    <name evidence="1" type="ORF">Q649_01324</name>
</gene>
<evidence type="ECO:0000313" key="2">
    <source>
        <dbReference type="Proteomes" id="UP000018945"/>
    </source>
</evidence>
<dbReference type="HOGENOM" id="CLU_2894907_0_0_5"/>
<comment type="caution">
    <text evidence="1">The sequence shown here is derived from an EMBL/GenBank/DDBJ whole genome shotgun (WGS) entry which is preliminary data.</text>
</comment>
<reference evidence="1 2" key="1">
    <citation type="submission" date="2013-12" db="EMBL/GenBank/DDBJ databases">
        <title>The Genome Sequence of Bartonella quintana JK 73.</title>
        <authorList>
            <consortium name="The Broad Institute Genomics Platform"/>
            <consortium name="The Broad Institute Genome Sequencing Center for Infectious Disease"/>
            <person name="Feldgarden M."/>
            <person name="Kirby J."/>
            <person name="Birtles R."/>
            <person name="Dasch G."/>
            <person name="Hendrix L."/>
            <person name="Koehler J."/>
            <person name="Kosoy M."/>
            <person name="Young S."/>
            <person name="Zeng Q."/>
            <person name="Gargeya S."/>
            <person name="Fitzgerald M."/>
            <person name="Abouelleil A."/>
            <person name="Alvarado L."/>
            <person name="Chapman S.B."/>
            <person name="Gainer-Dewar J."/>
            <person name="Goldberg J."/>
            <person name="Griggs A."/>
            <person name="Gujja S."/>
            <person name="Hansen M."/>
            <person name="Howarth C."/>
            <person name="Imamovic A."/>
            <person name="Ireland A."/>
            <person name="Larimer J."/>
            <person name="McCowan C."/>
            <person name="Murphy C."/>
            <person name="Pearson M."/>
            <person name="Poon T.W."/>
            <person name="Priest M."/>
            <person name="Roberts A."/>
            <person name="Saif S."/>
            <person name="Shea T."/>
            <person name="Sykes S."/>
            <person name="Wortman J."/>
            <person name="Nusbaum C."/>
            <person name="Birren B."/>
        </authorList>
    </citation>
    <scope>NUCLEOTIDE SEQUENCE [LARGE SCALE GENOMIC DNA]</scope>
    <source>
        <strain evidence="1 2">JK 73</strain>
    </source>
</reference>
<organism evidence="1 2">
    <name type="scientific">Bartonella quintana JK 73</name>
    <dbReference type="NCBI Taxonomy" id="1402976"/>
    <lineage>
        <taxon>Bacteria</taxon>
        <taxon>Pseudomonadati</taxon>
        <taxon>Pseudomonadota</taxon>
        <taxon>Alphaproteobacteria</taxon>
        <taxon>Hyphomicrobiales</taxon>
        <taxon>Bartonellaceae</taxon>
        <taxon>Bartonella</taxon>
    </lineage>
</organism>
<dbReference type="RefSeq" id="WP_034453541.1">
    <property type="nucleotide sequence ID" value="NZ_KI911826.1"/>
</dbReference>
<proteinExistence type="predicted"/>
<dbReference type="EMBL" id="AZZX01000010">
    <property type="protein sequence ID" value="ETS15105.1"/>
    <property type="molecule type" value="Genomic_DNA"/>
</dbReference>
<sequence length="62" mass="6416">MLAENSGQINVTNVALTTKAGKAIGAIAVDSDNMIKLHGTITINNTFDDLGTREGGKSSVKI</sequence>
<protein>
    <submittedName>
        <fullName evidence="1">Uncharacterized protein</fullName>
    </submittedName>
</protein>